<dbReference type="Pfam" id="PF24494">
    <property type="entry name" value="DUF7587"/>
    <property type="match status" value="1"/>
</dbReference>
<dbReference type="InterPro" id="IPR056009">
    <property type="entry name" value="DUF7587"/>
</dbReference>
<comment type="caution">
    <text evidence="3">The sequence shown here is derived from an EMBL/GenBank/DDBJ whole genome shotgun (WGS) entry which is preliminary data.</text>
</comment>
<evidence type="ECO:0000256" key="1">
    <source>
        <dbReference type="SAM" id="MobiDB-lite"/>
    </source>
</evidence>
<accession>A0A1B7NZK8</accession>
<dbReference type="AlphaFoldDB" id="A0A1B7NZK8"/>
<dbReference type="STRING" id="1658172.A0A1B7NZK8"/>
<dbReference type="Proteomes" id="UP000091918">
    <property type="component" value="Unassembled WGS sequence"/>
</dbReference>
<feature type="domain" description="DUF7587" evidence="2">
    <location>
        <begin position="203"/>
        <end position="339"/>
    </location>
</feature>
<name>A0A1B7NZK8_9EURO</name>
<reference evidence="3 4" key="1">
    <citation type="submission" date="2015-07" db="EMBL/GenBank/DDBJ databases">
        <title>Emmonsia species relationships and genome sequence.</title>
        <authorList>
            <person name="Cuomo C.A."/>
            <person name="Schwartz I.S."/>
            <person name="Kenyon C."/>
            <person name="de Hoog G.S."/>
            <person name="Govender N.P."/>
            <person name="Botha A."/>
            <person name="Moreno L."/>
            <person name="de Vries M."/>
            <person name="Munoz J.F."/>
            <person name="Stielow J.B."/>
        </authorList>
    </citation>
    <scope>NUCLEOTIDE SEQUENCE [LARGE SCALE GENOMIC DNA]</scope>
    <source>
        <strain evidence="3 4">CBS 136260</strain>
    </source>
</reference>
<keyword evidence="4" id="KW-1185">Reference proteome</keyword>
<evidence type="ECO:0000313" key="4">
    <source>
        <dbReference type="Proteomes" id="UP000091918"/>
    </source>
</evidence>
<evidence type="ECO:0000313" key="3">
    <source>
        <dbReference type="EMBL" id="OAX82212.1"/>
    </source>
</evidence>
<dbReference type="EMBL" id="LGUA01000338">
    <property type="protein sequence ID" value="OAX82212.1"/>
    <property type="molecule type" value="Genomic_DNA"/>
</dbReference>
<sequence>MSQLQIPSQSDEESLSFLDFGKIHSPRHKWTGPQREVLCVLRRFYAYTKKEEAAIFNYLFETEIEGFKNGLPISTVHTQWHHLTWSKHPIWISVNATSPFNDEYKECCHIIELASTVLDISVCRRACDDGHPTYPGFQLLQSFFRPSPEADLRYNQTSDTNVEPDNDTEARVSKPEMDIEPRRECGAEFEKPRMKSRYGSQQKPQILYRFFNSESGGINNPQYFASGMVCTLHPSLYNQCDIEMMAKTHLSRFKVNSPFISTSAALLSCVHKMLTKNQNAYVSIIDVSKLDQSMIFSAEDILGNNPLSSDITRGYFGWSEWLIWREIPEPSVVCTIAESKFLEIAKLHSDIGSVLQVADIKSFTYNRRPLHSLLRNSPTKLDKPTGAIVGKFLKLINLPMEYIEQVATKISHGWRFTRTRFPRYEEFFEGVRVGYAYSTAPTLDHTIAYETPPITPEKSVQKAEVIVIDDDTDVEAEHVYEQEVVVIEDEEEHMEIVVVEDEDEELEEVKIVAAVGPEEAANYEIAMQSNSHEQVTMDRFQIEFRRTIESGSDIVDEITPTPTPQSTYQWQSVQIEMGGTGNETVVSIFERDRERVNRMMGW</sequence>
<feature type="compositionally biased region" description="Basic and acidic residues" evidence="1">
    <location>
        <begin position="168"/>
        <end position="179"/>
    </location>
</feature>
<dbReference type="OrthoDB" id="5397734at2759"/>
<feature type="region of interest" description="Disordered" evidence="1">
    <location>
        <begin position="155"/>
        <end position="179"/>
    </location>
</feature>
<gene>
    <name evidence="3" type="ORF">ACJ72_03433</name>
</gene>
<protein>
    <recommendedName>
        <fullName evidence="2">DUF7587 domain-containing protein</fullName>
    </recommendedName>
</protein>
<evidence type="ECO:0000259" key="2">
    <source>
        <dbReference type="Pfam" id="PF24494"/>
    </source>
</evidence>
<proteinExistence type="predicted"/>
<organism evidence="3 4">
    <name type="scientific">Emergomyces africanus</name>
    <dbReference type="NCBI Taxonomy" id="1955775"/>
    <lineage>
        <taxon>Eukaryota</taxon>
        <taxon>Fungi</taxon>
        <taxon>Dikarya</taxon>
        <taxon>Ascomycota</taxon>
        <taxon>Pezizomycotina</taxon>
        <taxon>Eurotiomycetes</taxon>
        <taxon>Eurotiomycetidae</taxon>
        <taxon>Onygenales</taxon>
        <taxon>Ajellomycetaceae</taxon>
        <taxon>Emergomyces</taxon>
    </lineage>
</organism>